<dbReference type="Pfam" id="PF07637">
    <property type="entry name" value="PSD5"/>
    <property type="match status" value="1"/>
</dbReference>
<dbReference type="Pfam" id="PF07624">
    <property type="entry name" value="PSD2"/>
    <property type="match status" value="1"/>
</dbReference>
<evidence type="ECO:0000259" key="5">
    <source>
        <dbReference type="Pfam" id="PF07637"/>
    </source>
</evidence>
<evidence type="ECO:0000259" key="1">
    <source>
        <dbReference type="Pfam" id="PF07624"/>
    </source>
</evidence>
<organism evidence="6 7">
    <name type="scientific">Lujinxingia sediminis</name>
    <dbReference type="NCBI Taxonomy" id="2480984"/>
    <lineage>
        <taxon>Bacteria</taxon>
        <taxon>Deltaproteobacteria</taxon>
        <taxon>Bradymonadales</taxon>
        <taxon>Lujinxingiaceae</taxon>
        <taxon>Lujinxingia</taxon>
    </lineage>
</organism>
<protein>
    <submittedName>
        <fullName evidence="6">DUF1592 domain-containing protein</fullName>
    </submittedName>
</protein>
<dbReference type="EMBL" id="SADD01000001">
    <property type="protein sequence ID" value="RVU47897.1"/>
    <property type="molecule type" value="Genomic_DNA"/>
</dbReference>
<feature type="domain" description="DUF1587" evidence="2">
    <location>
        <begin position="71"/>
        <end position="132"/>
    </location>
</feature>
<reference evidence="6 7" key="1">
    <citation type="submission" date="2019-01" db="EMBL/GenBank/DDBJ databases">
        <title>Lujinxingia litoralis gen. nov., sp. nov. and Lujinxingia sediminis gen. nov., sp. nov., new members in the order Bradymonadales, isolated from coastal sediment.</title>
        <authorList>
            <person name="Li C.-M."/>
        </authorList>
    </citation>
    <scope>NUCLEOTIDE SEQUENCE [LARGE SCALE GENOMIC DNA]</scope>
    <source>
        <strain evidence="6 7">SEH01</strain>
    </source>
</reference>
<evidence type="ECO:0000259" key="2">
    <source>
        <dbReference type="Pfam" id="PF07626"/>
    </source>
</evidence>
<gene>
    <name evidence="6" type="ORF">EA187_00225</name>
</gene>
<dbReference type="InterPro" id="IPR013043">
    <property type="entry name" value="DUF1595"/>
</dbReference>
<proteinExistence type="predicted"/>
<evidence type="ECO:0000313" key="6">
    <source>
        <dbReference type="EMBL" id="RVU47897.1"/>
    </source>
</evidence>
<evidence type="ECO:0000259" key="4">
    <source>
        <dbReference type="Pfam" id="PF07631"/>
    </source>
</evidence>
<accession>A0ABY0CVN7</accession>
<feature type="domain" description="DUF1595" evidence="5">
    <location>
        <begin position="154"/>
        <end position="211"/>
    </location>
</feature>
<dbReference type="InterPro" id="IPR013042">
    <property type="entry name" value="DUF1592"/>
</dbReference>
<sequence>MMFTSHQGLKAPETEDPVLNLRLQTVATLALWGALAGLMACPAPLQERPADQNTAAICEAGALDPGPGYARRLTHQEYIWSIHDILGVDLSAWRESLPRESYVDGFKNTAWGLTVSSRHVEVYAHLAREATAALSNDHRWLRNLSLCEETAERCARMLVEEAGMELFRRPLSSDETRRFAALLAQESSPEAGARLVIEAMLQAPQFLYRLESDRAPDTLNAAALKEPDAFVGTLAEEGIAAPLSVRPGTYRVSVQLANDAPHPIVATLSVGEVRSIERVAPFRTTRLSLQFAPTTAGMTSMQLAASPLHRPPGAPVAPRVIHVEVLGPLASQLNAEAESSYETRALSGFEMASRLSYFIWHSAPDRELLNAAAGGELDDAEGVARWARTMLEDARARRAFKSYLAEWLHLDTLATVERSPERFPDFSEHLIEDMRLEIENFSQAIAFDDQADWLSIFDARFSYLTPRLARYYGMETEAAPDEPTAFDENSPRGGLLTQGALLTASTSNDTTSPVKRGIFVRERFLCQSVPSPASNAVMQAAPDTEGLSTRERLQRHSDDPSCNFCHRAADPIGFGLEAFDATGRHRSVDDTGHPLDVRGAITQSPYERDTLHFEGARQLGELLSESENAERCMVEQMYQYAVGRPTVDVDRCTLNAIIDEARSQGRSYTDITVAIVSSEAFRHVRQHRYPGGTP</sequence>
<keyword evidence="7" id="KW-1185">Reference proteome</keyword>
<dbReference type="Proteomes" id="UP000282926">
    <property type="component" value="Unassembled WGS sequence"/>
</dbReference>
<feature type="domain" description="DUF1585" evidence="1">
    <location>
        <begin position="613"/>
        <end position="681"/>
    </location>
</feature>
<name>A0ABY0CVN7_9DELT</name>
<comment type="caution">
    <text evidence="6">The sequence shown here is derived from an EMBL/GenBank/DDBJ whole genome shotgun (WGS) entry which is preliminary data.</text>
</comment>
<evidence type="ECO:0000259" key="3">
    <source>
        <dbReference type="Pfam" id="PF07627"/>
    </source>
</evidence>
<evidence type="ECO:0000313" key="7">
    <source>
        <dbReference type="Proteomes" id="UP000282926"/>
    </source>
</evidence>
<dbReference type="InterPro" id="IPR013039">
    <property type="entry name" value="DUF1588"/>
</dbReference>
<dbReference type="Pfam" id="PF07627">
    <property type="entry name" value="PSCyt3"/>
    <property type="match status" value="1"/>
</dbReference>
<dbReference type="Pfam" id="PF07631">
    <property type="entry name" value="PSD4"/>
    <property type="match status" value="1"/>
</dbReference>
<feature type="domain" description="DUF1588" evidence="3">
    <location>
        <begin position="492"/>
        <end position="587"/>
    </location>
</feature>
<dbReference type="Pfam" id="PF07626">
    <property type="entry name" value="PSD3"/>
    <property type="match status" value="1"/>
</dbReference>
<feature type="domain" description="DUF1592" evidence="4">
    <location>
        <begin position="346"/>
        <end position="474"/>
    </location>
</feature>
<dbReference type="InterPro" id="IPR011478">
    <property type="entry name" value="DUF1585"/>
</dbReference>
<dbReference type="InterPro" id="IPR013036">
    <property type="entry name" value="DUF1587"/>
</dbReference>